<organism evidence="1 2">
    <name type="scientific">Sphaerisporangium rhizosphaerae</name>
    <dbReference type="NCBI Taxonomy" id="2269375"/>
    <lineage>
        <taxon>Bacteria</taxon>
        <taxon>Bacillati</taxon>
        <taxon>Actinomycetota</taxon>
        <taxon>Actinomycetes</taxon>
        <taxon>Streptosporangiales</taxon>
        <taxon>Streptosporangiaceae</taxon>
        <taxon>Sphaerisporangium</taxon>
    </lineage>
</organism>
<reference evidence="2" key="1">
    <citation type="journal article" date="2019" name="Int. J. Syst. Evol. Microbiol.">
        <title>The Global Catalogue of Microorganisms (GCM) 10K type strain sequencing project: providing services to taxonomists for standard genome sequencing and annotation.</title>
        <authorList>
            <consortium name="The Broad Institute Genomics Platform"/>
            <consortium name="The Broad Institute Genome Sequencing Center for Infectious Disease"/>
            <person name="Wu L."/>
            <person name="Ma J."/>
        </authorList>
    </citation>
    <scope>NUCLEOTIDE SEQUENCE [LARGE SCALE GENOMIC DNA]</scope>
    <source>
        <strain evidence="2">CECT 7649</strain>
    </source>
</reference>
<evidence type="ECO:0000313" key="2">
    <source>
        <dbReference type="Proteomes" id="UP001596496"/>
    </source>
</evidence>
<name>A0ABW2NZI8_9ACTN</name>
<gene>
    <name evidence="1" type="ORF">ACFQSB_11395</name>
</gene>
<dbReference type="EMBL" id="JBHTCG010000006">
    <property type="protein sequence ID" value="MFC7382811.1"/>
    <property type="molecule type" value="Genomic_DNA"/>
</dbReference>
<evidence type="ECO:0000313" key="1">
    <source>
        <dbReference type="EMBL" id="MFC7382811.1"/>
    </source>
</evidence>
<accession>A0ABW2NZI8</accession>
<keyword evidence="2" id="KW-1185">Reference proteome</keyword>
<dbReference type="Proteomes" id="UP001596496">
    <property type="component" value="Unassembled WGS sequence"/>
</dbReference>
<dbReference type="RefSeq" id="WP_380826147.1">
    <property type="nucleotide sequence ID" value="NZ_JBHTCG010000006.1"/>
</dbReference>
<comment type="caution">
    <text evidence="1">The sequence shown here is derived from an EMBL/GenBank/DDBJ whole genome shotgun (WGS) entry which is preliminary data.</text>
</comment>
<proteinExistence type="predicted"/>
<protein>
    <submittedName>
        <fullName evidence="1">Uncharacterized protein</fullName>
    </submittedName>
</protein>
<sequence length="60" mass="6511">MTKAGKTIRFSTIGGNFVTFTPDPTSCHGYGSWKCLGCEESGMRGTRGEANKHAERCRAL</sequence>